<reference evidence="1 2" key="1">
    <citation type="submission" date="2007-04" db="EMBL/GenBank/DDBJ databases">
        <authorList>
            <person name="Fulton L."/>
            <person name="Clifton S."/>
            <person name="Fulton B."/>
            <person name="Xu J."/>
            <person name="Minx P."/>
            <person name="Pepin K.H."/>
            <person name="Johnson M."/>
            <person name="Thiruvilangam P."/>
            <person name="Bhonagiri V."/>
            <person name="Nash W.E."/>
            <person name="Mardis E.R."/>
            <person name="Wilson R.K."/>
        </authorList>
    </citation>
    <scope>NUCLEOTIDE SEQUENCE [LARGE SCALE GENOMIC DNA]</scope>
    <source>
        <strain evidence="1 2">ATCC 29799</strain>
    </source>
</reference>
<dbReference type="Proteomes" id="UP000003639">
    <property type="component" value="Unassembled WGS sequence"/>
</dbReference>
<gene>
    <name evidence="1" type="ORF">BACCAP_00318</name>
</gene>
<dbReference type="EMBL" id="AAXG02000004">
    <property type="protein sequence ID" value="EDN01653.1"/>
    <property type="molecule type" value="Genomic_DNA"/>
</dbReference>
<sequence length="34" mass="4101">MPSGQILLERRKLRKVKRKSGKTVDKPDFIWYII</sequence>
<keyword evidence="2" id="KW-1185">Reference proteome</keyword>
<comment type="caution">
    <text evidence="1">The sequence shown here is derived from an EMBL/GenBank/DDBJ whole genome shotgun (WGS) entry which is preliminary data.</text>
</comment>
<name>A6NQ48_9FIRM</name>
<accession>A6NQ48</accession>
<organism evidence="1 2">
    <name type="scientific">Pseudoflavonifractor capillosus ATCC 29799</name>
    <dbReference type="NCBI Taxonomy" id="411467"/>
    <lineage>
        <taxon>Bacteria</taxon>
        <taxon>Bacillati</taxon>
        <taxon>Bacillota</taxon>
        <taxon>Clostridia</taxon>
        <taxon>Eubacteriales</taxon>
        <taxon>Oscillospiraceae</taxon>
        <taxon>Pseudoflavonifractor</taxon>
    </lineage>
</organism>
<protein>
    <submittedName>
        <fullName evidence="1">Uncharacterized protein</fullName>
    </submittedName>
</protein>
<dbReference type="STRING" id="411467.BACCAP_00318"/>
<reference evidence="1 2" key="2">
    <citation type="submission" date="2007-06" db="EMBL/GenBank/DDBJ databases">
        <title>Draft genome sequence of Pseudoflavonifractor capillosus ATCC 29799.</title>
        <authorList>
            <person name="Sudarsanam P."/>
            <person name="Ley R."/>
            <person name="Guruge J."/>
            <person name="Turnbaugh P.J."/>
            <person name="Mahowald M."/>
            <person name="Liep D."/>
            <person name="Gordon J."/>
        </authorList>
    </citation>
    <scope>NUCLEOTIDE SEQUENCE [LARGE SCALE GENOMIC DNA]</scope>
    <source>
        <strain evidence="1 2">ATCC 29799</strain>
    </source>
</reference>
<evidence type="ECO:0000313" key="1">
    <source>
        <dbReference type="EMBL" id="EDN01653.1"/>
    </source>
</evidence>
<proteinExistence type="predicted"/>
<evidence type="ECO:0000313" key="2">
    <source>
        <dbReference type="Proteomes" id="UP000003639"/>
    </source>
</evidence>
<dbReference type="AlphaFoldDB" id="A6NQ48"/>